<dbReference type="Pfam" id="PF01593">
    <property type="entry name" value="Amino_oxidase"/>
    <property type="match status" value="1"/>
</dbReference>
<organism evidence="8 9">
    <name type="scientific">Penicillium brasilianum</name>
    <dbReference type="NCBI Taxonomy" id="104259"/>
    <lineage>
        <taxon>Eukaryota</taxon>
        <taxon>Fungi</taxon>
        <taxon>Dikarya</taxon>
        <taxon>Ascomycota</taxon>
        <taxon>Pezizomycotina</taxon>
        <taxon>Eurotiomycetes</taxon>
        <taxon>Eurotiomycetidae</taxon>
        <taxon>Eurotiales</taxon>
        <taxon>Aspergillaceae</taxon>
        <taxon>Penicillium</taxon>
    </lineage>
</organism>
<reference evidence="9" key="1">
    <citation type="submission" date="2015-09" db="EMBL/GenBank/DDBJ databases">
        <authorList>
            <person name="Fill T.P."/>
            <person name="Baretta J.F."/>
            <person name="de Almeida L.G."/>
            <person name="Rocha M."/>
            <person name="de Souza D.H."/>
            <person name="Malavazi I."/>
            <person name="Cerdeira L.T."/>
            <person name="Hong H."/>
            <person name="Samborskyy M."/>
            <person name="de Vasconcelos A.T."/>
            <person name="Leadlay P."/>
            <person name="Rodrigues-Filho E."/>
        </authorList>
    </citation>
    <scope>NUCLEOTIDE SEQUENCE [LARGE SCALE GENOMIC DNA]</scope>
    <source>
        <strain evidence="9">LaBioMMi 136</strain>
    </source>
</reference>
<dbReference type="Gene3D" id="3.50.50.60">
    <property type="entry name" value="FAD/NAD(P)-binding domain"/>
    <property type="match status" value="1"/>
</dbReference>
<dbReference type="InterPro" id="IPR036188">
    <property type="entry name" value="FAD/NAD-bd_sf"/>
</dbReference>
<dbReference type="Gene3D" id="3.90.660.10">
    <property type="match status" value="1"/>
</dbReference>
<dbReference type="EMBL" id="LJBN01000148">
    <property type="protein sequence ID" value="OOQ86243.1"/>
    <property type="molecule type" value="Genomic_DNA"/>
</dbReference>
<name>A0A1S9RL74_PENBI</name>
<comment type="caution">
    <text evidence="8">The sequence shown here is derived from an EMBL/GenBank/DDBJ whole genome shotgun (WGS) entry which is preliminary data.</text>
</comment>
<accession>A0A1S9RL74</accession>
<dbReference type="SUPFAM" id="SSF51905">
    <property type="entry name" value="FAD/NAD(P)-binding domain"/>
    <property type="match status" value="1"/>
</dbReference>
<comment type="cofactor">
    <cofactor evidence="1 6">
        <name>FAD</name>
        <dbReference type="ChEBI" id="CHEBI:57692"/>
    </cofactor>
</comment>
<evidence type="ECO:0000256" key="6">
    <source>
        <dbReference type="RuleBase" id="RU362067"/>
    </source>
</evidence>
<feature type="binding site" evidence="5">
    <location>
        <position position="14"/>
    </location>
    <ligand>
        <name>FAD</name>
        <dbReference type="ChEBI" id="CHEBI:57692"/>
    </ligand>
</feature>
<keyword evidence="6" id="KW-0274">FAD</keyword>
<dbReference type="PRINTS" id="PR00757">
    <property type="entry name" value="AMINEOXDASEF"/>
</dbReference>
<evidence type="ECO:0000313" key="8">
    <source>
        <dbReference type="EMBL" id="OOQ86243.1"/>
    </source>
</evidence>
<evidence type="ECO:0000259" key="7">
    <source>
        <dbReference type="Pfam" id="PF01593"/>
    </source>
</evidence>
<comment type="similarity">
    <text evidence="2 6">Belongs to the flavin monoamine oxidase family.</text>
</comment>
<evidence type="ECO:0000256" key="4">
    <source>
        <dbReference type="ARBA" id="ARBA00048448"/>
    </source>
</evidence>
<proteinExistence type="inferred from homology"/>
<keyword evidence="6" id="KW-0285">Flavoprotein</keyword>
<evidence type="ECO:0000256" key="5">
    <source>
        <dbReference type="PIRSR" id="PIRSR601613-1"/>
    </source>
</evidence>
<evidence type="ECO:0000313" key="9">
    <source>
        <dbReference type="Proteomes" id="UP000190744"/>
    </source>
</evidence>
<dbReference type="AlphaFoldDB" id="A0A1S9RL74"/>
<protein>
    <recommendedName>
        <fullName evidence="6">Amine oxidase</fullName>
        <ecNumber evidence="6">1.4.3.-</ecNumber>
    </recommendedName>
</protein>
<dbReference type="InterPro" id="IPR050703">
    <property type="entry name" value="Flavin_MAO"/>
</dbReference>
<dbReference type="Proteomes" id="UP000190744">
    <property type="component" value="Unassembled WGS sequence"/>
</dbReference>
<comment type="catalytic activity">
    <reaction evidence="4">
        <text>a secondary aliphatic amine + O2 + H2O = a primary amine + an aldehyde + H2O2</text>
        <dbReference type="Rhea" id="RHEA:26414"/>
        <dbReference type="ChEBI" id="CHEBI:15377"/>
        <dbReference type="ChEBI" id="CHEBI:15379"/>
        <dbReference type="ChEBI" id="CHEBI:16240"/>
        <dbReference type="ChEBI" id="CHEBI:17478"/>
        <dbReference type="ChEBI" id="CHEBI:58855"/>
        <dbReference type="ChEBI" id="CHEBI:65296"/>
        <dbReference type="EC" id="1.4.3.4"/>
    </reaction>
</comment>
<evidence type="ECO:0000256" key="3">
    <source>
        <dbReference type="ARBA" id="ARBA00023002"/>
    </source>
</evidence>
<feature type="binding site" evidence="5">
    <location>
        <begin position="33"/>
        <end position="34"/>
    </location>
    <ligand>
        <name>FAD</name>
        <dbReference type="ChEBI" id="CHEBI:57692"/>
    </ligand>
</feature>
<dbReference type="PANTHER" id="PTHR43563:SF1">
    <property type="entry name" value="AMINE OXIDASE [FLAVIN-CONTAINING] B"/>
    <property type="match status" value="1"/>
</dbReference>
<feature type="binding site" evidence="5">
    <location>
        <position position="224"/>
    </location>
    <ligand>
        <name>FAD</name>
        <dbReference type="ChEBI" id="CHEBI:57692"/>
    </ligand>
</feature>
<feature type="domain" description="Amine oxidase" evidence="7">
    <location>
        <begin position="13"/>
        <end position="423"/>
    </location>
</feature>
<dbReference type="InterPro" id="IPR001613">
    <property type="entry name" value="Flavin_amine_oxidase"/>
</dbReference>
<dbReference type="Gene3D" id="1.10.405.10">
    <property type="entry name" value="Guanine Nucleotide Dissociation Inhibitor, domain 1"/>
    <property type="match status" value="1"/>
</dbReference>
<evidence type="ECO:0000256" key="2">
    <source>
        <dbReference type="ARBA" id="ARBA00005995"/>
    </source>
</evidence>
<dbReference type="PANTHER" id="PTHR43563">
    <property type="entry name" value="AMINE OXIDASE"/>
    <property type="match status" value="1"/>
</dbReference>
<evidence type="ECO:0000256" key="1">
    <source>
        <dbReference type="ARBA" id="ARBA00001974"/>
    </source>
</evidence>
<dbReference type="EC" id="1.4.3.-" evidence="6"/>
<dbReference type="GO" id="GO:0097621">
    <property type="term" value="F:monoamine oxidase activity"/>
    <property type="evidence" value="ECO:0007669"/>
    <property type="project" value="UniProtKB-EC"/>
</dbReference>
<sequence>MEKFDVAVIGAGMTGITAARDLSKKGLSVVVLEARDRIGGRTYLEKGLGDEIELGGAYVHWTQPHVWHELQKHGISLLPPLRATKAYWLADGSVHSGTEEEYYEALGPVMTQFFADARERFPLPFMINAVDNSDIERESIEDRIQSLGLSAYHQDVLDGALAGVVHKHKDHGIAQLLHCVATYFGDYKAFFETASFWAIEGGTKRLIDAINGESTAELRLSTPVTAIQDHGSKVSITTRAGQKVLARSVIVAVPVNTLIDIKITPNLPRPVAQMIEQKNPVMASKIWARVRGEIEGFAAFAPVGKHPINAARTERYYNGDTLIMCICSDAAAIRADDLQAVQAALRRFDPDIEVVDTVSHSWANDEFSKGGWMMHRPGHLTNGAAQIRQGHGRIRFAGSDIAGLDVGAIEGAMESAAAAARDVSAVLATSGGSLPTTRPRM</sequence>
<keyword evidence="3 6" id="KW-0560">Oxidoreductase</keyword>
<dbReference type="InterPro" id="IPR002937">
    <property type="entry name" value="Amino_oxidase"/>
</dbReference>
<gene>
    <name evidence="8" type="ORF">PEBR_22556</name>
</gene>